<dbReference type="EMBL" id="KZ857618">
    <property type="protein sequence ID" value="RDX39908.1"/>
    <property type="molecule type" value="Genomic_DNA"/>
</dbReference>
<evidence type="ECO:0000256" key="1">
    <source>
        <dbReference type="SAM" id="MobiDB-lite"/>
    </source>
</evidence>
<dbReference type="Proteomes" id="UP000256964">
    <property type="component" value="Unassembled WGS sequence"/>
</dbReference>
<sequence>MSFPSPRHHAGHHEVPADIAGAPRADKIATAVQQDTVEHPAGFVLRPRMIVRCTHHVHSRSTHHALAFLGEIVAVKLSNTLHEPIAELSLLYTRQDLDTEVLAPSTVDNGTAVAIHGQYQVVRSSSKIHVYAAQITEIVQVVRLDLALFGMPYIATGTLWLREDVSVDVDHHIFSVKHEQMVSICRRSCRRQNLLALEEDVLRFCELCRKWYHIGCVPRLQTVAHYRTQNNPSLPAWVTWTPPANADRTTGPDLAPLVTLPIQRNYPDLFPARSVSFEMLLGQVRQDILNPHWRYPTTADAQVTYIQALIRRFTVPDEPLVRWHALNDFIKLMKVPLTDRYLYRCPRSSEHFM</sequence>
<protein>
    <submittedName>
        <fullName evidence="2">Uncharacterized protein</fullName>
    </submittedName>
</protein>
<dbReference type="OrthoDB" id="2718733at2759"/>
<accession>A0A371CHZ2</accession>
<reference evidence="2 3" key="1">
    <citation type="journal article" date="2018" name="Biotechnol. Biofuels">
        <title>Integrative visual omics of the white-rot fungus Polyporus brumalis exposes the biotechnological potential of its oxidative enzymes for delignifying raw plant biomass.</title>
        <authorList>
            <person name="Miyauchi S."/>
            <person name="Rancon A."/>
            <person name="Drula E."/>
            <person name="Hage H."/>
            <person name="Chaduli D."/>
            <person name="Favel A."/>
            <person name="Grisel S."/>
            <person name="Henrissat B."/>
            <person name="Herpoel-Gimbert I."/>
            <person name="Ruiz-Duenas F.J."/>
            <person name="Chevret D."/>
            <person name="Hainaut M."/>
            <person name="Lin J."/>
            <person name="Wang M."/>
            <person name="Pangilinan J."/>
            <person name="Lipzen A."/>
            <person name="Lesage-Meessen L."/>
            <person name="Navarro D."/>
            <person name="Riley R."/>
            <person name="Grigoriev I.V."/>
            <person name="Zhou S."/>
            <person name="Raouche S."/>
            <person name="Rosso M.N."/>
        </authorList>
    </citation>
    <scope>NUCLEOTIDE SEQUENCE [LARGE SCALE GENOMIC DNA]</scope>
    <source>
        <strain evidence="2 3">BRFM 1820</strain>
    </source>
</reference>
<dbReference type="AlphaFoldDB" id="A0A371CHZ2"/>
<dbReference type="InterPro" id="IPR011011">
    <property type="entry name" value="Znf_FYVE_PHD"/>
</dbReference>
<proteinExistence type="predicted"/>
<feature type="compositionally biased region" description="Basic residues" evidence="1">
    <location>
        <begin position="1"/>
        <end position="11"/>
    </location>
</feature>
<organism evidence="2 3">
    <name type="scientific">Lentinus brumalis</name>
    <dbReference type="NCBI Taxonomy" id="2498619"/>
    <lineage>
        <taxon>Eukaryota</taxon>
        <taxon>Fungi</taxon>
        <taxon>Dikarya</taxon>
        <taxon>Basidiomycota</taxon>
        <taxon>Agaricomycotina</taxon>
        <taxon>Agaricomycetes</taxon>
        <taxon>Polyporales</taxon>
        <taxon>Polyporaceae</taxon>
        <taxon>Lentinus</taxon>
    </lineage>
</organism>
<dbReference type="CDD" id="cd15489">
    <property type="entry name" value="PHD_SF"/>
    <property type="match status" value="1"/>
</dbReference>
<gene>
    <name evidence="2" type="ORF">OH76DRAFT_1490744</name>
</gene>
<keyword evidence="3" id="KW-1185">Reference proteome</keyword>
<evidence type="ECO:0000313" key="3">
    <source>
        <dbReference type="Proteomes" id="UP000256964"/>
    </source>
</evidence>
<evidence type="ECO:0000313" key="2">
    <source>
        <dbReference type="EMBL" id="RDX39908.1"/>
    </source>
</evidence>
<name>A0A371CHZ2_9APHY</name>
<dbReference type="SUPFAM" id="SSF57903">
    <property type="entry name" value="FYVE/PHD zinc finger"/>
    <property type="match status" value="1"/>
</dbReference>
<feature type="region of interest" description="Disordered" evidence="1">
    <location>
        <begin position="1"/>
        <end position="22"/>
    </location>
</feature>